<evidence type="ECO:0000313" key="3">
    <source>
        <dbReference type="Proteomes" id="UP000827549"/>
    </source>
</evidence>
<proteinExistence type="predicted"/>
<evidence type="ECO:0000256" key="1">
    <source>
        <dbReference type="SAM" id="MobiDB-lite"/>
    </source>
</evidence>
<dbReference type="GeneID" id="87806613"/>
<dbReference type="Proteomes" id="UP000827549">
    <property type="component" value="Chromosome 2"/>
</dbReference>
<dbReference type="EMBL" id="CP086715">
    <property type="protein sequence ID" value="WOO79854.1"/>
    <property type="molecule type" value="Genomic_DNA"/>
</dbReference>
<sequence length="328" mass="35921">MTIIPEAPVVSINGTANDGIDSVTRATIQAKIIAAGHESLVASRLAKKAANTARKNMIKEDAANASLFNHESSGITHGDNEWNGNTPQELAFAQLANNHPGICANVKEAFCSHLHAVQAAAAITHRNLKKTGIDIFELERQAAAPGAVISADVMATIDKAFWSGFMEYRGKFKDAGGIRSRRLRLSEYYLSTLEFIWPILYPREMMAIDKKKKIPQKVLKIKMAVFNTKGAPWYRRTDVEIEVVGVPPPWKQGMRCDVSLRHHLCNLLMEHMKYRSQPAAQPAKQSIEQSDAQSDEHSDEHSVNPSGEHSANALGLYISDAAADVAGG</sequence>
<accession>A0AAF0Y8C2</accession>
<feature type="region of interest" description="Disordered" evidence="1">
    <location>
        <begin position="278"/>
        <end position="310"/>
    </location>
</feature>
<feature type="compositionally biased region" description="Polar residues" evidence="1">
    <location>
        <begin position="283"/>
        <end position="292"/>
    </location>
</feature>
<organism evidence="2 3">
    <name type="scientific">Vanrija pseudolonga</name>
    <dbReference type="NCBI Taxonomy" id="143232"/>
    <lineage>
        <taxon>Eukaryota</taxon>
        <taxon>Fungi</taxon>
        <taxon>Dikarya</taxon>
        <taxon>Basidiomycota</taxon>
        <taxon>Agaricomycotina</taxon>
        <taxon>Tremellomycetes</taxon>
        <taxon>Trichosporonales</taxon>
        <taxon>Trichosporonaceae</taxon>
        <taxon>Vanrija</taxon>
    </lineage>
</organism>
<keyword evidence="3" id="KW-1185">Reference proteome</keyword>
<reference evidence="2" key="1">
    <citation type="submission" date="2023-10" db="EMBL/GenBank/DDBJ databases">
        <authorList>
            <person name="Noh H."/>
        </authorList>
    </citation>
    <scope>NUCLEOTIDE SEQUENCE</scope>
    <source>
        <strain evidence="2">DUCC4014</strain>
    </source>
</reference>
<evidence type="ECO:0000313" key="2">
    <source>
        <dbReference type="EMBL" id="WOO79854.1"/>
    </source>
</evidence>
<dbReference type="AlphaFoldDB" id="A0AAF0Y8C2"/>
<protein>
    <submittedName>
        <fullName evidence="2">Uncharacterized protein</fullName>
    </submittedName>
</protein>
<gene>
    <name evidence="2" type="ORF">LOC62_02G003369</name>
</gene>
<name>A0AAF0Y8C2_9TREE</name>
<dbReference type="RefSeq" id="XP_062625886.1">
    <property type="nucleotide sequence ID" value="XM_062769902.1"/>
</dbReference>